<dbReference type="AlphaFoldDB" id="A0A2C9KJ76"/>
<reference evidence="2" key="1">
    <citation type="submission" date="2020-05" db="UniProtKB">
        <authorList>
            <consortium name="EnsemblMetazoa"/>
        </authorList>
    </citation>
    <scope>IDENTIFICATION</scope>
    <source>
        <strain evidence="2">BB02</strain>
    </source>
</reference>
<dbReference type="VEuPathDB" id="VectorBase:BGLAX_029842"/>
<sequence length="169" mass="20129">MEKEMAEIESDRADFQKEKDSFEKEKKAFEKEKSQLLKEMTRLKDLQEEIETERDDLELDKKEVEKERQSVKAQKEELENKKQEKEHNTMTSQKSVDETDEKDGTKLRRSSSDVMLRKVIEDKTKIEGELVQLKSQMRSLQNEKDGHDDVVNSLKKNWKNLFLNINFCK</sequence>
<feature type="compositionally biased region" description="Basic and acidic residues" evidence="1">
    <location>
        <begin position="59"/>
        <end position="88"/>
    </location>
</feature>
<feature type="region of interest" description="Disordered" evidence="1">
    <location>
        <begin position="1"/>
        <end position="26"/>
    </location>
</feature>
<name>A0A2C9KJ76_BIOGL</name>
<evidence type="ECO:0000313" key="3">
    <source>
        <dbReference type="Proteomes" id="UP000076420"/>
    </source>
</evidence>
<organism evidence="2 3">
    <name type="scientific">Biomphalaria glabrata</name>
    <name type="common">Bloodfluke planorb</name>
    <name type="synonym">Freshwater snail</name>
    <dbReference type="NCBI Taxonomy" id="6526"/>
    <lineage>
        <taxon>Eukaryota</taxon>
        <taxon>Metazoa</taxon>
        <taxon>Spiralia</taxon>
        <taxon>Lophotrochozoa</taxon>
        <taxon>Mollusca</taxon>
        <taxon>Gastropoda</taxon>
        <taxon>Heterobranchia</taxon>
        <taxon>Euthyneura</taxon>
        <taxon>Panpulmonata</taxon>
        <taxon>Hygrophila</taxon>
        <taxon>Lymnaeoidea</taxon>
        <taxon>Planorbidae</taxon>
        <taxon>Biomphalaria</taxon>
    </lineage>
</organism>
<accession>A0A2C9KJ76</accession>
<feature type="compositionally biased region" description="Acidic residues" evidence="1">
    <location>
        <begin position="48"/>
        <end position="58"/>
    </location>
</feature>
<dbReference type="VEuPathDB" id="VectorBase:BGLB020294"/>
<protein>
    <submittedName>
        <fullName evidence="2">Uncharacterized protein</fullName>
    </submittedName>
</protein>
<proteinExistence type="predicted"/>
<dbReference type="Proteomes" id="UP000076420">
    <property type="component" value="Unassembled WGS sequence"/>
</dbReference>
<dbReference type="EnsemblMetazoa" id="BGLB020294-RA">
    <property type="protein sequence ID" value="BGLB020294-PA"/>
    <property type="gene ID" value="BGLB020294"/>
</dbReference>
<dbReference type="KEGG" id="bgt:106069408"/>
<feature type="region of interest" description="Disordered" evidence="1">
    <location>
        <begin position="47"/>
        <end position="113"/>
    </location>
</feature>
<evidence type="ECO:0000313" key="2">
    <source>
        <dbReference type="EnsemblMetazoa" id="BGLB020294-PA"/>
    </source>
</evidence>
<gene>
    <name evidence="2" type="primary">106069408</name>
</gene>
<evidence type="ECO:0000256" key="1">
    <source>
        <dbReference type="SAM" id="MobiDB-lite"/>
    </source>
</evidence>